<protein>
    <submittedName>
        <fullName evidence="1">Uncharacterized protein</fullName>
    </submittedName>
</protein>
<dbReference type="OrthoDB" id="191289at2"/>
<gene>
    <name evidence="1" type="ORF">EI77_01130</name>
</gene>
<dbReference type="AlphaFoldDB" id="A0A4R7SRF2"/>
<organism evidence="1 2">
    <name type="scientific">Prosthecobacter fusiformis</name>
    <dbReference type="NCBI Taxonomy" id="48464"/>
    <lineage>
        <taxon>Bacteria</taxon>
        <taxon>Pseudomonadati</taxon>
        <taxon>Verrucomicrobiota</taxon>
        <taxon>Verrucomicrobiia</taxon>
        <taxon>Verrucomicrobiales</taxon>
        <taxon>Verrucomicrobiaceae</taxon>
        <taxon>Prosthecobacter</taxon>
    </lineage>
</organism>
<accession>A0A4R7SRF2</accession>
<name>A0A4R7SRF2_9BACT</name>
<dbReference type="RefSeq" id="WP_133793735.1">
    <property type="nucleotide sequence ID" value="NZ_SOCA01000001.1"/>
</dbReference>
<keyword evidence="2" id="KW-1185">Reference proteome</keyword>
<dbReference type="Proteomes" id="UP000295662">
    <property type="component" value="Unassembled WGS sequence"/>
</dbReference>
<sequence>MPSPHRFPTLLLAALLWVMGISGAAAQWLVYELRFTPEEESVNFSFYTGGYVVVPAEGGAATVLLTTEDGGRFYAVAESSGKFFMAANASVRKAVFAAAALTGTSQSFYTASGHMNRSLLLSGNGGTRSWRVAESLTGRLMTADDESFTGPSADGSLGVVGSALMLGTLREDLTANASAAFTTQNAATAYLIELLEKYGYVPDVGSLPAPLISSDEAAMIDASLFPVEIHGQGPAQD</sequence>
<proteinExistence type="predicted"/>
<comment type="caution">
    <text evidence="1">The sequence shown here is derived from an EMBL/GenBank/DDBJ whole genome shotgun (WGS) entry which is preliminary data.</text>
</comment>
<reference evidence="1 2" key="1">
    <citation type="submission" date="2019-03" db="EMBL/GenBank/DDBJ databases">
        <title>Genomic Encyclopedia of Archaeal and Bacterial Type Strains, Phase II (KMG-II): from individual species to whole genera.</title>
        <authorList>
            <person name="Goeker M."/>
        </authorList>
    </citation>
    <scope>NUCLEOTIDE SEQUENCE [LARGE SCALE GENOMIC DNA]</scope>
    <source>
        <strain evidence="1 2">ATCC 25309</strain>
    </source>
</reference>
<evidence type="ECO:0000313" key="1">
    <source>
        <dbReference type="EMBL" id="TDU81820.1"/>
    </source>
</evidence>
<evidence type="ECO:0000313" key="2">
    <source>
        <dbReference type="Proteomes" id="UP000295662"/>
    </source>
</evidence>
<dbReference type="EMBL" id="SOCA01000001">
    <property type="protein sequence ID" value="TDU81820.1"/>
    <property type="molecule type" value="Genomic_DNA"/>
</dbReference>